<accession>A0AAP5J7G4</accession>
<name>A0AAP5J7G4_STREE</name>
<feature type="non-terminal residue" evidence="2">
    <location>
        <position position="1"/>
    </location>
</feature>
<dbReference type="AlphaFoldDB" id="A0AAP5J7G4"/>
<protein>
    <submittedName>
        <fullName evidence="2">AzlC protein</fullName>
    </submittedName>
</protein>
<evidence type="ECO:0000313" key="2">
    <source>
        <dbReference type="EMBL" id="MDS8038722.1"/>
    </source>
</evidence>
<proteinExistence type="predicted"/>
<reference evidence="2" key="1">
    <citation type="submission" date="2023-06" db="EMBL/GenBank/DDBJ databases">
        <title>PCVPA Blantyre Malawi Pneumococcal carriage surveillance isolates.</title>
        <authorList>
            <person name="Obolski U."/>
            <person name="Swarthout T.D."/>
            <person name="Kalizang'Oma A."/>
            <person name="Mwalukomo T.S."/>
            <person name="Cave R."/>
            <person name="Brown C."/>
            <person name="Cornick J."/>
            <person name="Kamng'Ona A."/>
            <person name="Msefula J."/>
            <person name="French N."/>
            <person name="Hyderman R."/>
        </authorList>
    </citation>
    <scope>NUCLEOTIDE SEQUENCE</scope>
    <source>
        <strain evidence="2">BVY8TH</strain>
    </source>
</reference>
<keyword evidence="1" id="KW-0472">Membrane</keyword>
<comment type="caution">
    <text evidence="2">The sequence shown here is derived from an EMBL/GenBank/DDBJ whole genome shotgun (WGS) entry which is preliminary data.</text>
</comment>
<gene>
    <name evidence="2" type="ORF">RLG82_06900</name>
</gene>
<dbReference type="EMBL" id="JAVPGZ010000205">
    <property type="protein sequence ID" value="MDS8038722.1"/>
    <property type="molecule type" value="Genomic_DNA"/>
</dbReference>
<organism evidence="2 3">
    <name type="scientific">Streptococcus pneumoniae</name>
    <dbReference type="NCBI Taxonomy" id="1313"/>
    <lineage>
        <taxon>Bacteria</taxon>
        <taxon>Bacillati</taxon>
        <taxon>Bacillota</taxon>
        <taxon>Bacilli</taxon>
        <taxon>Lactobacillales</taxon>
        <taxon>Streptococcaceae</taxon>
        <taxon>Streptococcus</taxon>
    </lineage>
</organism>
<dbReference type="Proteomes" id="UP001184693">
    <property type="component" value="Unassembled WGS sequence"/>
</dbReference>
<evidence type="ECO:0000256" key="1">
    <source>
        <dbReference type="SAM" id="Phobius"/>
    </source>
</evidence>
<sequence>RYRNLVGTVLFGVVLIAILRLVF</sequence>
<keyword evidence="1" id="KW-1133">Transmembrane helix</keyword>
<keyword evidence="1" id="KW-0812">Transmembrane</keyword>
<evidence type="ECO:0000313" key="3">
    <source>
        <dbReference type="Proteomes" id="UP001184693"/>
    </source>
</evidence>
<feature type="transmembrane region" description="Helical" evidence="1">
    <location>
        <begin position="6"/>
        <end position="22"/>
    </location>
</feature>